<dbReference type="EMBL" id="CP158485">
    <property type="protein sequence ID" value="XBY61155.1"/>
    <property type="molecule type" value="Genomic_DNA"/>
</dbReference>
<protein>
    <submittedName>
        <fullName evidence="1">Uncharacterized protein</fullName>
    </submittedName>
</protein>
<sequence length="78" mass="7997">MLRPLPGGTTPLITEHLSLLGIVATRGGVTAQLKADGAVMDAKLSGDLPLAQVMAGVDLLSLDLGQLSVSHALLHFGR</sequence>
<dbReference type="KEGG" id="vrs:V8F66_23070"/>
<geneLocation type="plasmid" evidence="1">
    <name>plasA</name>
</geneLocation>
<gene>
    <name evidence="1" type="ORF">V8F66_23070</name>
</gene>
<organism evidence="1">
    <name type="scientific">Vreelandella sp. SM1641</name>
    <dbReference type="NCBI Taxonomy" id="3126101"/>
    <lineage>
        <taxon>Bacteria</taxon>
        <taxon>Pseudomonadati</taxon>
        <taxon>Pseudomonadota</taxon>
        <taxon>Gammaproteobacteria</taxon>
        <taxon>Oceanospirillales</taxon>
        <taxon>Halomonadaceae</taxon>
        <taxon>Vreelandella</taxon>
    </lineage>
</organism>
<name>A0AAU7XWZ7_9GAMM</name>
<dbReference type="AlphaFoldDB" id="A0AAU7XWZ7"/>
<proteinExistence type="predicted"/>
<accession>A0AAU7XWZ7</accession>
<dbReference type="RefSeq" id="WP_052703839.1">
    <property type="nucleotide sequence ID" value="NZ_CP158485.1"/>
</dbReference>
<evidence type="ECO:0000313" key="1">
    <source>
        <dbReference type="EMBL" id="XBY61155.1"/>
    </source>
</evidence>
<keyword evidence="1" id="KW-0614">Plasmid</keyword>
<reference evidence="1" key="1">
    <citation type="submission" date="2024-02" db="EMBL/GenBank/DDBJ databases">
        <title>Complete genome sequence of Vreelandella sp. SM1641, a marine exopolysaccharide-producing bacterium isolated from deep-sea hydrothermal sediment of the southwest Indian Ocean.</title>
        <authorList>
            <person name="Zhu H."/>
            <person name="Sun M."/>
        </authorList>
    </citation>
    <scope>NUCLEOTIDE SEQUENCE</scope>
    <source>
        <strain evidence="1">SM1641</strain>
        <plasmid evidence="1">plasA</plasmid>
    </source>
</reference>